<organism evidence="12 13">
    <name type="scientific">Tranquillimonas alkanivorans</name>
    <dbReference type="NCBI Taxonomy" id="441119"/>
    <lineage>
        <taxon>Bacteria</taxon>
        <taxon>Pseudomonadati</taxon>
        <taxon>Pseudomonadota</taxon>
        <taxon>Alphaproteobacteria</taxon>
        <taxon>Rhodobacterales</taxon>
        <taxon>Roseobacteraceae</taxon>
        <taxon>Tranquillimonas</taxon>
    </lineage>
</organism>
<dbReference type="GO" id="GO:0020037">
    <property type="term" value="F:heme binding"/>
    <property type="evidence" value="ECO:0007669"/>
    <property type="project" value="InterPro"/>
</dbReference>
<dbReference type="Gene3D" id="1.10.760.10">
    <property type="entry name" value="Cytochrome c-like domain"/>
    <property type="match status" value="1"/>
</dbReference>
<feature type="repeat" description="WD" evidence="8">
    <location>
        <begin position="62"/>
        <end position="93"/>
    </location>
</feature>
<feature type="repeat" description="WD" evidence="8">
    <location>
        <begin position="269"/>
        <end position="310"/>
    </location>
</feature>
<dbReference type="RefSeq" id="WP_093416361.1">
    <property type="nucleotide sequence ID" value="NZ_FOXA01000001.1"/>
</dbReference>
<evidence type="ECO:0000256" key="6">
    <source>
        <dbReference type="ARBA" id="ARBA00022982"/>
    </source>
</evidence>
<sequence>MRAPLAAMLTVWPVLAAGGEFFTLDGHGGPIMDVTTAPDGTIATASFDNAVGLWPNRAPRWLDGHQAAVNTVIFLPDGRLASGGDDFDILLWERDGSAERLTGHEGKVMALAVSPDGDLLASAAWDGRIGLWPLAGGAPRFLEGHDAGVNDVAFLDGGATLFSASSDGTLRAWSVANGSEERVLVENGFGINAFHVKEEAGWLAYGTVDGGTRVVDIESGDEIADFSLDRRPILSLTADDLGRYIAVGDGEGYIMVIDTTDWSIARDFRATDTGPVWALAFSPDGTNIHAGGLDDTLYSWPLASLDEAAAMQDGAKSFLRDPDEMENGERQFARKCSICHSLTPGSERKAGPTLYGLFGRPAGSVADYSYSETLRNSDIVWNDDTIDGLFDLGPDHFIPGSKMPMQRIAQPQDREDLVAFLRRATDPETQQ</sequence>
<dbReference type="InterPro" id="IPR009056">
    <property type="entry name" value="Cyt_c-like_dom"/>
</dbReference>
<keyword evidence="2 8" id="KW-0853">WD repeat</keyword>
<feature type="signal peptide" evidence="10">
    <location>
        <begin position="1"/>
        <end position="16"/>
    </location>
</feature>
<evidence type="ECO:0000256" key="7">
    <source>
        <dbReference type="ARBA" id="ARBA00023004"/>
    </source>
</evidence>
<evidence type="ECO:0000256" key="10">
    <source>
        <dbReference type="SAM" id="SignalP"/>
    </source>
</evidence>
<dbReference type="AlphaFoldDB" id="A0A1I5KIU5"/>
<keyword evidence="1" id="KW-0813">Transport</keyword>
<keyword evidence="13" id="KW-1185">Reference proteome</keyword>
<keyword evidence="10" id="KW-0732">Signal</keyword>
<evidence type="ECO:0000313" key="13">
    <source>
        <dbReference type="Proteomes" id="UP000199356"/>
    </source>
</evidence>
<keyword evidence="5" id="KW-0677">Repeat</keyword>
<dbReference type="Pfam" id="PF00400">
    <property type="entry name" value="WD40"/>
    <property type="match status" value="5"/>
</dbReference>
<proteinExistence type="predicted"/>
<keyword evidence="3 9" id="KW-0349">Heme</keyword>
<evidence type="ECO:0000256" key="1">
    <source>
        <dbReference type="ARBA" id="ARBA00022448"/>
    </source>
</evidence>
<dbReference type="InterPro" id="IPR002327">
    <property type="entry name" value="Cyt_c_1A/1B"/>
</dbReference>
<evidence type="ECO:0000256" key="8">
    <source>
        <dbReference type="PROSITE-ProRule" id="PRU00221"/>
    </source>
</evidence>
<evidence type="ECO:0000256" key="2">
    <source>
        <dbReference type="ARBA" id="ARBA00022574"/>
    </source>
</evidence>
<dbReference type="CDD" id="cd00200">
    <property type="entry name" value="WD40"/>
    <property type="match status" value="1"/>
</dbReference>
<dbReference type="InterPro" id="IPR036909">
    <property type="entry name" value="Cyt_c-like_dom_sf"/>
</dbReference>
<dbReference type="STRING" id="441119.SAMN04488047_101136"/>
<protein>
    <submittedName>
        <fullName evidence="12">WD-40 repeat-containing protein</fullName>
    </submittedName>
</protein>
<evidence type="ECO:0000256" key="5">
    <source>
        <dbReference type="ARBA" id="ARBA00022737"/>
    </source>
</evidence>
<dbReference type="Gene3D" id="2.130.10.10">
    <property type="entry name" value="YVTN repeat-like/Quinoprotein amine dehydrogenase"/>
    <property type="match status" value="2"/>
</dbReference>
<evidence type="ECO:0000256" key="3">
    <source>
        <dbReference type="ARBA" id="ARBA00022617"/>
    </source>
</evidence>
<keyword evidence="4 9" id="KW-0479">Metal-binding</keyword>
<dbReference type="SUPFAM" id="SSF46626">
    <property type="entry name" value="Cytochrome c"/>
    <property type="match status" value="1"/>
</dbReference>
<feature type="chain" id="PRO_5011521851" evidence="10">
    <location>
        <begin position="17"/>
        <end position="431"/>
    </location>
</feature>
<evidence type="ECO:0000313" key="12">
    <source>
        <dbReference type="EMBL" id="SFO84935.1"/>
    </source>
</evidence>
<dbReference type="EMBL" id="FOXA01000001">
    <property type="protein sequence ID" value="SFO84935.1"/>
    <property type="molecule type" value="Genomic_DNA"/>
</dbReference>
<feature type="repeat" description="WD" evidence="8">
    <location>
        <begin position="101"/>
        <end position="132"/>
    </location>
</feature>
<feature type="repeat" description="WD" evidence="8">
    <location>
        <begin position="142"/>
        <end position="183"/>
    </location>
</feature>
<dbReference type="SUPFAM" id="SSF50978">
    <property type="entry name" value="WD40 repeat-like"/>
    <property type="match status" value="1"/>
</dbReference>
<dbReference type="GO" id="GO:0046872">
    <property type="term" value="F:metal ion binding"/>
    <property type="evidence" value="ECO:0007669"/>
    <property type="project" value="UniProtKB-KW"/>
</dbReference>
<dbReference type="PANTHER" id="PTHR22847:SF637">
    <property type="entry name" value="WD REPEAT DOMAIN 5B"/>
    <property type="match status" value="1"/>
</dbReference>
<dbReference type="Proteomes" id="UP000199356">
    <property type="component" value="Unassembled WGS sequence"/>
</dbReference>
<accession>A0A1I5KIU5</accession>
<reference evidence="12 13" key="1">
    <citation type="submission" date="2016-10" db="EMBL/GenBank/DDBJ databases">
        <authorList>
            <person name="de Groot N.N."/>
        </authorList>
    </citation>
    <scope>NUCLEOTIDE SEQUENCE [LARGE SCALE GENOMIC DNA]</scope>
    <source>
        <strain evidence="12 13">DSM 19547</strain>
    </source>
</reference>
<keyword evidence="7 9" id="KW-0408">Iron</keyword>
<dbReference type="OrthoDB" id="9805828at2"/>
<dbReference type="InterPro" id="IPR036322">
    <property type="entry name" value="WD40_repeat_dom_sf"/>
</dbReference>
<dbReference type="GO" id="GO:0009055">
    <property type="term" value="F:electron transfer activity"/>
    <property type="evidence" value="ECO:0007669"/>
    <property type="project" value="InterPro"/>
</dbReference>
<evidence type="ECO:0000256" key="4">
    <source>
        <dbReference type="ARBA" id="ARBA00022723"/>
    </source>
</evidence>
<dbReference type="PROSITE" id="PS51007">
    <property type="entry name" value="CYTC"/>
    <property type="match status" value="1"/>
</dbReference>
<feature type="domain" description="Cytochrome c" evidence="11">
    <location>
        <begin position="323"/>
        <end position="425"/>
    </location>
</feature>
<dbReference type="InterPro" id="IPR015943">
    <property type="entry name" value="WD40/YVTN_repeat-like_dom_sf"/>
</dbReference>
<dbReference type="Pfam" id="PF00034">
    <property type="entry name" value="Cytochrom_C"/>
    <property type="match status" value="1"/>
</dbReference>
<dbReference type="PANTHER" id="PTHR22847">
    <property type="entry name" value="WD40 REPEAT PROTEIN"/>
    <property type="match status" value="1"/>
</dbReference>
<dbReference type="SMART" id="SM00320">
    <property type="entry name" value="WD40"/>
    <property type="match status" value="7"/>
</dbReference>
<keyword evidence="6" id="KW-0249">Electron transport</keyword>
<dbReference type="PROSITE" id="PS50294">
    <property type="entry name" value="WD_REPEATS_REGION"/>
    <property type="match status" value="3"/>
</dbReference>
<evidence type="ECO:0000256" key="9">
    <source>
        <dbReference type="PROSITE-ProRule" id="PRU00433"/>
    </source>
</evidence>
<feature type="repeat" description="WD" evidence="8">
    <location>
        <begin position="24"/>
        <end position="54"/>
    </location>
</feature>
<dbReference type="PRINTS" id="PR00604">
    <property type="entry name" value="CYTCHRMECIAB"/>
</dbReference>
<dbReference type="PROSITE" id="PS50082">
    <property type="entry name" value="WD_REPEATS_2"/>
    <property type="match status" value="5"/>
</dbReference>
<gene>
    <name evidence="12" type="ORF">SAMN04488047_101136</name>
</gene>
<name>A0A1I5KIU5_9RHOB</name>
<dbReference type="InterPro" id="IPR001680">
    <property type="entry name" value="WD40_rpt"/>
</dbReference>
<evidence type="ECO:0000259" key="11">
    <source>
        <dbReference type="PROSITE" id="PS51007"/>
    </source>
</evidence>